<protein>
    <submittedName>
        <fullName evidence="4">Uncharacterized protein</fullName>
    </submittedName>
</protein>
<feature type="compositionally biased region" description="Low complexity" evidence="1">
    <location>
        <begin position="179"/>
        <end position="194"/>
    </location>
</feature>
<keyword evidence="2" id="KW-0812">Transmembrane</keyword>
<gene>
    <name evidence="4" type="ORF">Bpfe_011167</name>
</gene>
<keyword evidence="5" id="KW-1185">Reference proteome</keyword>
<organism evidence="4 5">
    <name type="scientific">Biomphalaria pfeifferi</name>
    <name type="common">Bloodfluke planorb</name>
    <name type="synonym">Freshwater snail</name>
    <dbReference type="NCBI Taxonomy" id="112525"/>
    <lineage>
        <taxon>Eukaryota</taxon>
        <taxon>Metazoa</taxon>
        <taxon>Spiralia</taxon>
        <taxon>Lophotrochozoa</taxon>
        <taxon>Mollusca</taxon>
        <taxon>Gastropoda</taxon>
        <taxon>Heterobranchia</taxon>
        <taxon>Euthyneura</taxon>
        <taxon>Panpulmonata</taxon>
        <taxon>Hygrophila</taxon>
        <taxon>Lymnaeoidea</taxon>
        <taxon>Planorbidae</taxon>
        <taxon>Biomphalaria</taxon>
    </lineage>
</organism>
<dbReference type="AlphaFoldDB" id="A0AAD8BRK6"/>
<evidence type="ECO:0000256" key="2">
    <source>
        <dbReference type="SAM" id="Phobius"/>
    </source>
</evidence>
<sequence length="459" mass="51990">MPTLKLYKQVIRLLLYLIFVVQNALHGNAQEVEAVISVRLVVSNTYSVVAEIGTNIYRKFQKDLFNKTVSTITSKYLYSGNAYYVNTIETMEDQYPRENLYYTCFVNESIMAIQCHKNISCTIQNCTLCNTGIGIRWIPEGSLRSEYLTNKTERCDDGKVIVMYAIAQNVFSTSTVTSSTASSDMTSMSSRETSANLTLPESSSDDEELVIHDVHLSVSAIVAVSVSISVSACIGLSVLIFIIQRKGLCKMHPINVNGSRTEIPQNYDYLQSPNYVQETDPRDYLYNKPAFSLKTRNLETNSSHTNDDSSTVKMKADLEILVLPNVDNDEKTAQWNFFTSESEKPNMGKNYKANTRNQELKTNPNNKTLNNENVYDEIDYHQTDLNLSLEVNPMDKSYGNIGKSRVLMSNDYPQFRPQKKSTVDPTVDKCGQCDQRRDKVQSNNVSSYVNLTRELEKKN</sequence>
<evidence type="ECO:0000313" key="4">
    <source>
        <dbReference type="EMBL" id="KAK0059398.1"/>
    </source>
</evidence>
<keyword evidence="2" id="KW-0472">Membrane</keyword>
<feature type="transmembrane region" description="Helical" evidence="2">
    <location>
        <begin position="220"/>
        <end position="243"/>
    </location>
</feature>
<comment type="caution">
    <text evidence="4">The sequence shown here is derived from an EMBL/GenBank/DDBJ whole genome shotgun (WGS) entry which is preliminary data.</text>
</comment>
<reference evidence="4" key="1">
    <citation type="journal article" date="2023" name="PLoS Negl. Trop. Dis.">
        <title>A genome sequence for Biomphalaria pfeifferi, the major vector snail for the human-infecting parasite Schistosoma mansoni.</title>
        <authorList>
            <person name="Bu L."/>
            <person name="Lu L."/>
            <person name="Laidemitt M.R."/>
            <person name="Zhang S.M."/>
            <person name="Mutuku M."/>
            <person name="Mkoji G."/>
            <person name="Steinauer M."/>
            <person name="Loker E.S."/>
        </authorList>
    </citation>
    <scope>NUCLEOTIDE SEQUENCE</scope>
    <source>
        <strain evidence="4">KasaAsao</strain>
    </source>
</reference>
<accession>A0AAD8BRK6</accession>
<evidence type="ECO:0000256" key="3">
    <source>
        <dbReference type="SAM" id="SignalP"/>
    </source>
</evidence>
<feature type="chain" id="PRO_5041938387" evidence="3">
    <location>
        <begin position="30"/>
        <end position="459"/>
    </location>
</feature>
<keyword evidence="2" id="KW-1133">Transmembrane helix</keyword>
<dbReference type="EMBL" id="JASAOG010000042">
    <property type="protein sequence ID" value="KAK0059398.1"/>
    <property type="molecule type" value="Genomic_DNA"/>
</dbReference>
<keyword evidence="3" id="KW-0732">Signal</keyword>
<feature type="signal peptide" evidence="3">
    <location>
        <begin position="1"/>
        <end position="29"/>
    </location>
</feature>
<evidence type="ECO:0000313" key="5">
    <source>
        <dbReference type="Proteomes" id="UP001233172"/>
    </source>
</evidence>
<proteinExistence type="predicted"/>
<evidence type="ECO:0000256" key="1">
    <source>
        <dbReference type="SAM" id="MobiDB-lite"/>
    </source>
</evidence>
<name>A0AAD8BRK6_BIOPF</name>
<dbReference type="Proteomes" id="UP001233172">
    <property type="component" value="Unassembled WGS sequence"/>
</dbReference>
<feature type="region of interest" description="Disordered" evidence="1">
    <location>
        <begin position="179"/>
        <end position="201"/>
    </location>
</feature>
<reference evidence="4" key="2">
    <citation type="submission" date="2023-04" db="EMBL/GenBank/DDBJ databases">
        <authorList>
            <person name="Bu L."/>
            <person name="Lu L."/>
            <person name="Laidemitt M.R."/>
            <person name="Zhang S.M."/>
            <person name="Mutuku M."/>
            <person name="Mkoji G."/>
            <person name="Steinauer M."/>
            <person name="Loker E.S."/>
        </authorList>
    </citation>
    <scope>NUCLEOTIDE SEQUENCE</scope>
    <source>
        <strain evidence="4">KasaAsao</strain>
        <tissue evidence="4">Whole Snail</tissue>
    </source>
</reference>